<comment type="caution">
    <text evidence="2">The sequence shown here is derived from an EMBL/GenBank/DDBJ whole genome shotgun (WGS) entry which is preliminary data.</text>
</comment>
<evidence type="ECO:0000313" key="3">
    <source>
        <dbReference type="Proteomes" id="UP000499080"/>
    </source>
</evidence>
<protein>
    <submittedName>
        <fullName evidence="2">Uncharacterized protein</fullName>
    </submittedName>
</protein>
<name>A0A4Y2CV30_ARAVE</name>
<sequence>MWYHRLRTSAVDYGSDAQTREAVITPGTWRPRWANGKVSALQPEGSRLETRFHRRSVVFWASCTLNLTSCVKRPPSGVVRKSGEGKPAQVSSSSSDCGSKL</sequence>
<proteinExistence type="predicted"/>
<accession>A0A4Y2CV30</accession>
<organism evidence="2 3">
    <name type="scientific">Araneus ventricosus</name>
    <name type="common">Orbweaver spider</name>
    <name type="synonym">Epeira ventricosa</name>
    <dbReference type="NCBI Taxonomy" id="182803"/>
    <lineage>
        <taxon>Eukaryota</taxon>
        <taxon>Metazoa</taxon>
        <taxon>Ecdysozoa</taxon>
        <taxon>Arthropoda</taxon>
        <taxon>Chelicerata</taxon>
        <taxon>Arachnida</taxon>
        <taxon>Araneae</taxon>
        <taxon>Araneomorphae</taxon>
        <taxon>Entelegynae</taxon>
        <taxon>Araneoidea</taxon>
        <taxon>Araneidae</taxon>
        <taxon>Araneus</taxon>
    </lineage>
</organism>
<keyword evidence="3" id="KW-1185">Reference proteome</keyword>
<gene>
    <name evidence="2" type="ORF">AVEN_101455_1</name>
</gene>
<dbReference type="AlphaFoldDB" id="A0A4Y2CV30"/>
<feature type="region of interest" description="Disordered" evidence="1">
    <location>
        <begin position="74"/>
        <end position="101"/>
    </location>
</feature>
<reference evidence="2 3" key="1">
    <citation type="journal article" date="2019" name="Sci. Rep.">
        <title>Orb-weaving spider Araneus ventricosus genome elucidates the spidroin gene catalogue.</title>
        <authorList>
            <person name="Kono N."/>
            <person name="Nakamura H."/>
            <person name="Ohtoshi R."/>
            <person name="Moran D.A.P."/>
            <person name="Shinohara A."/>
            <person name="Yoshida Y."/>
            <person name="Fujiwara M."/>
            <person name="Mori M."/>
            <person name="Tomita M."/>
            <person name="Arakawa K."/>
        </authorList>
    </citation>
    <scope>NUCLEOTIDE SEQUENCE [LARGE SCALE GENOMIC DNA]</scope>
</reference>
<evidence type="ECO:0000313" key="2">
    <source>
        <dbReference type="EMBL" id="GBM08332.1"/>
    </source>
</evidence>
<feature type="compositionally biased region" description="Polar residues" evidence="1">
    <location>
        <begin position="89"/>
        <end position="101"/>
    </location>
</feature>
<dbReference type="EMBL" id="BGPR01000255">
    <property type="protein sequence ID" value="GBM08332.1"/>
    <property type="molecule type" value="Genomic_DNA"/>
</dbReference>
<evidence type="ECO:0000256" key="1">
    <source>
        <dbReference type="SAM" id="MobiDB-lite"/>
    </source>
</evidence>
<dbReference type="Proteomes" id="UP000499080">
    <property type="component" value="Unassembled WGS sequence"/>
</dbReference>